<keyword evidence="1" id="KW-1133">Transmembrane helix</keyword>
<sequence length="76" mass="8360">MRPKGSETSRTRMRDTVRAGLVAAYVVLGLHGLILLTGPDFLVAGPQLTSEQCLTVAGLYLLQRLFTRKEPEDDES</sequence>
<dbReference type="EMBL" id="FNJB01000001">
    <property type="protein sequence ID" value="SDO03906.1"/>
    <property type="molecule type" value="Genomic_DNA"/>
</dbReference>
<protein>
    <submittedName>
        <fullName evidence="2">Uncharacterized protein</fullName>
    </submittedName>
</protein>
<accession>A0A1H0GAJ4</accession>
<dbReference type="RefSeq" id="WP_133794813.1">
    <property type="nucleotide sequence ID" value="NZ_FNDV01000003.1"/>
</dbReference>
<name>A0A1H0GAJ4_9PSEU</name>
<keyword evidence="1" id="KW-0812">Transmembrane</keyword>
<reference evidence="3" key="1">
    <citation type="submission" date="2016-10" db="EMBL/GenBank/DDBJ databases">
        <authorList>
            <person name="Varghese N."/>
            <person name="Submissions S."/>
        </authorList>
    </citation>
    <scope>NUCLEOTIDE SEQUENCE [LARGE SCALE GENOMIC DNA]</scope>
    <source>
        <strain evidence="3">IBRC-M 10655</strain>
    </source>
</reference>
<organism evidence="2 3">
    <name type="scientific">Actinokineospora alba</name>
    <dbReference type="NCBI Taxonomy" id="504798"/>
    <lineage>
        <taxon>Bacteria</taxon>
        <taxon>Bacillati</taxon>
        <taxon>Actinomycetota</taxon>
        <taxon>Actinomycetes</taxon>
        <taxon>Pseudonocardiales</taxon>
        <taxon>Pseudonocardiaceae</taxon>
        <taxon>Actinokineospora</taxon>
    </lineage>
</organism>
<feature type="transmembrane region" description="Helical" evidence="1">
    <location>
        <begin position="21"/>
        <end position="38"/>
    </location>
</feature>
<dbReference type="AlphaFoldDB" id="A0A1H0GAJ4"/>
<dbReference type="STRING" id="504798.SAMN05421871_103145"/>
<keyword evidence="1" id="KW-0472">Membrane</keyword>
<evidence type="ECO:0000256" key="1">
    <source>
        <dbReference type="SAM" id="Phobius"/>
    </source>
</evidence>
<gene>
    <name evidence="2" type="ORF">SAMN05192558_101726</name>
</gene>
<evidence type="ECO:0000313" key="3">
    <source>
        <dbReference type="Proteomes" id="UP000199651"/>
    </source>
</evidence>
<evidence type="ECO:0000313" key="2">
    <source>
        <dbReference type="EMBL" id="SDO03906.1"/>
    </source>
</evidence>
<dbReference type="Proteomes" id="UP000199651">
    <property type="component" value="Unassembled WGS sequence"/>
</dbReference>
<proteinExistence type="predicted"/>
<keyword evidence="3" id="KW-1185">Reference proteome</keyword>